<evidence type="ECO:0000313" key="2">
    <source>
        <dbReference type="Proteomes" id="UP000426265"/>
    </source>
</evidence>
<accession>A0A654F777</accession>
<protein>
    <submittedName>
        <fullName evidence="1">Uncharacterized protein</fullName>
    </submittedName>
</protein>
<gene>
    <name evidence="1" type="ORF">AN1_LOCUS12266</name>
</gene>
<dbReference type="AlphaFoldDB" id="A0A654F777"/>
<sequence length="57" mass="6454">MESNSFFFNPSASHGNIMFFFRNLNPVVQAVVRLNSRRGRNKIDDEQGGNIKAKALL</sequence>
<dbReference type="ExpressionAtlas" id="A0A654F777">
    <property type="expression patterns" value="baseline and differential"/>
</dbReference>
<name>A0A654F777_ARATH</name>
<proteinExistence type="predicted"/>
<dbReference type="EMBL" id="CACRSJ010000106">
    <property type="protein sequence ID" value="VYS56815.1"/>
    <property type="molecule type" value="Genomic_DNA"/>
</dbReference>
<dbReference type="Proteomes" id="UP000426265">
    <property type="component" value="Unassembled WGS sequence"/>
</dbReference>
<evidence type="ECO:0000313" key="1">
    <source>
        <dbReference type="EMBL" id="VYS56815.1"/>
    </source>
</evidence>
<reference evidence="1 2" key="1">
    <citation type="submission" date="2019-11" db="EMBL/GenBank/DDBJ databases">
        <authorList>
            <person name="Jiao W.-B."/>
            <person name="Schneeberger K."/>
        </authorList>
    </citation>
    <scope>NUCLEOTIDE SEQUENCE [LARGE SCALE GENOMIC DNA]</scope>
    <source>
        <strain evidence="2">cv. An-1</strain>
    </source>
</reference>
<organism evidence="1 2">
    <name type="scientific">Arabidopsis thaliana</name>
    <name type="common">Mouse-ear cress</name>
    <dbReference type="NCBI Taxonomy" id="3702"/>
    <lineage>
        <taxon>Eukaryota</taxon>
        <taxon>Viridiplantae</taxon>
        <taxon>Streptophyta</taxon>
        <taxon>Embryophyta</taxon>
        <taxon>Tracheophyta</taxon>
        <taxon>Spermatophyta</taxon>
        <taxon>Magnoliopsida</taxon>
        <taxon>eudicotyledons</taxon>
        <taxon>Gunneridae</taxon>
        <taxon>Pentapetalae</taxon>
        <taxon>rosids</taxon>
        <taxon>malvids</taxon>
        <taxon>Brassicales</taxon>
        <taxon>Brassicaceae</taxon>
        <taxon>Camelineae</taxon>
        <taxon>Arabidopsis</taxon>
    </lineage>
</organism>